<reference evidence="3 4" key="1">
    <citation type="submission" date="2012-05" db="EMBL/GenBank/DDBJ databases">
        <authorList>
            <person name="Weinstock G."/>
            <person name="Sodergren E."/>
            <person name="Lobos E.A."/>
            <person name="Fulton L."/>
            <person name="Fulton R."/>
            <person name="Courtney L."/>
            <person name="Fronick C."/>
            <person name="O'Laughlin M."/>
            <person name="Godfrey J."/>
            <person name="Wilson R.M."/>
            <person name="Miner T."/>
            <person name="Farmer C."/>
            <person name="Delehaunty K."/>
            <person name="Cordes M."/>
            <person name="Minx P."/>
            <person name="Tomlinson C."/>
            <person name="Chen J."/>
            <person name="Wollam A."/>
            <person name="Pepin K.H."/>
            <person name="Bhonagiri V."/>
            <person name="Zhang X."/>
            <person name="Suruliraj S."/>
            <person name="Warren W."/>
            <person name="Mitreva M."/>
            <person name="Mardis E.R."/>
            <person name="Wilson R.K."/>
        </authorList>
    </citation>
    <scope>NUCLEOTIDE SEQUENCE [LARGE SCALE GENOMIC DNA]</scope>
    <source>
        <strain evidence="3 4">F0055</strain>
    </source>
</reference>
<keyword evidence="1" id="KW-0732">Signal</keyword>
<dbReference type="GO" id="GO:0006506">
    <property type="term" value="P:GPI anchor biosynthetic process"/>
    <property type="evidence" value="ECO:0007669"/>
    <property type="project" value="TreeGrafter"/>
</dbReference>
<dbReference type="InterPro" id="IPR036691">
    <property type="entry name" value="Endo/exonu/phosph_ase_sf"/>
</dbReference>
<organism evidence="3 4">
    <name type="scientific">Hoylesella saccharolytica F0055</name>
    <dbReference type="NCBI Taxonomy" id="1127699"/>
    <lineage>
        <taxon>Bacteria</taxon>
        <taxon>Pseudomonadati</taxon>
        <taxon>Bacteroidota</taxon>
        <taxon>Bacteroidia</taxon>
        <taxon>Bacteroidales</taxon>
        <taxon>Prevotellaceae</taxon>
        <taxon>Hoylesella</taxon>
    </lineage>
</organism>
<feature type="domain" description="Endonuclease/exonuclease/phosphatase" evidence="2">
    <location>
        <begin position="32"/>
        <end position="248"/>
    </location>
</feature>
<dbReference type="STRING" id="1127699.HMPREF9151_02389"/>
<dbReference type="GO" id="GO:0004519">
    <property type="term" value="F:endonuclease activity"/>
    <property type="evidence" value="ECO:0007669"/>
    <property type="project" value="UniProtKB-KW"/>
</dbReference>
<dbReference type="Pfam" id="PF03372">
    <property type="entry name" value="Exo_endo_phos"/>
    <property type="match status" value="1"/>
</dbReference>
<dbReference type="PATRIC" id="fig|1127699.3.peg.2191"/>
<sequence>MYKHFIFIFLAFALCTKAMAKEPKGTLTLRVMTYNLRYGELASLEQLAAHIKAFQPDFVALEEVDCFTKREDTPHQHDKDFISTLAYETGMFGLYGKTIAYRGGWYGIGLLTKHPYINMEKVLLPNPENKEPRALLYATCEVGTDTIVFAVTHLDVNSSKTRALQAETICRQLEKSPYPVVIGGDFNAPPSESTIAKIMLPRWFNATDNAPTCPTWEPKVKIDYLFCRPQTRWQLITTQVVQSRLSDHLPVISTVRLLPHR</sequence>
<dbReference type="Proteomes" id="UP000010433">
    <property type="component" value="Unassembled WGS sequence"/>
</dbReference>
<dbReference type="Gene3D" id="3.60.10.10">
    <property type="entry name" value="Endonuclease/exonuclease/phosphatase"/>
    <property type="match status" value="1"/>
</dbReference>
<name>L1N009_9BACT</name>
<feature type="chain" id="PRO_5003954613" evidence="1">
    <location>
        <begin position="21"/>
        <end position="261"/>
    </location>
</feature>
<proteinExistence type="predicted"/>
<keyword evidence="3" id="KW-0269">Exonuclease</keyword>
<dbReference type="AlphaFoldDB" id="L1N009"/>
<keyword evidence="3" id="KW-0378">Hydrolase</keyword>
<dbReference type="OrthoDB" id="712861at2"/>
<dbReference type="GO" id="GO:0004527">
    <property type="term" value="F:exonuclease activity"/>
    <property type="evidence" value="ECO:0007669"/>
    <property type="project" value="UniProtKB-KW"/>
</dbReference>
<evidence type="ECO:0000313" key="4">
    <source>
        <dbReference type="Proteomes" id="UP000010433"/>
    </source>
</evidence>
<gene>
    <name evidence="3" type="ORF">HMPREF9151_02389</name>
</gene>
<dbReference type="EMBL" id="AMEP01000153">
    <property type="protein sequence ID" value="EKX96705.1"/>
    <property type="molecule type" value="Genomic_DNA"/>
</dbReference>
<keyword evidence="3" id="KW-0255">Endonuclease</keyword>
<dbReference type="GO" id="GO:0016020">
    <property type="term" value="C:membrane"/>
    <property type="evidence" value="ECO:0007669"/>
    <property type="project" value="GOC"/>
</dbReference>
<dbReference type="InterPro" id="IPR051916">
    <property type="entry name" value="GPI-anchor_lipid_remodeler"/>
</dbReference>
<dbReference type="PANTHER" id="PTHR14859:SF15">
    <property type="entry name" value="ENDONUCLEASE_EXONUCLEASE_PHOSPHATASE DOMAIN-CONTAINING PROTEIN"/>
    <property type="match status" value="1"/>
</dbReference>
<dbReference type="HOGENOM" id="CLU_060500_4_0_10"/>
<comment type="caution">
    <text evidence="3">The sequence shown here is derived from an EMBL/GenBank/DDBJ whole genome shotgun (WGS) entry which is preliminary data.</text>
</comment>
<keyword evidence="3" id="KW-0540">Nuclease</keyword>
<feature type="signal peptide" evidence="1">
    <location>
        <begin position="1"/>
        <end position="20"/>
    </location>
</feature>
<dbReference type="PANTHER" id="PTHR14859">
    <property type="entry name" value="CALCOFLUOR WHITE HYPERSENSITIVE PROTEIN PRECURSOR"/>
    <property type="match status" value="1"/>
</dbReference>
<evidence type="ECO:0000259" key="2">
    <source>
        <dbReference type="Pfam" id="PF03372"/>
    </source>
</evidence>
<dbReference type="InterPro" id="IPR005135">
    <property type="entry name" value="Endo/exonuclease/phosphatase"/>
</dbReference>
<dbReference type="SUPFAM" id="SSF56219">
    <property type="entry name" value="DNase I-like"/>
    <property type="match status" value="1"/>
</dbReference>
<keyword evidence="4" id="KW-1185">Reference proteome</keyword>
<protein>
    <submittedName>
        <fullName evidence="3">Endonuclease/exonuclease/phosphatase family protein</fullName>
    </submittedName>
</protein>
<evidence type="ECO:0000256" key="1">
    <source>
        <dbReference type="SAM" id="SignalP"/>
    </source>
</evidence>
<accession>L1N009</accession>
<evidence type="ECO:0000313" key="3">
    <source>
        <dbReference type="EMBL" id="EKX96705.1"/>
    </source>
</evidence>